<feature type="compositionally biased region" description="Low complexity" evidence="1">
    <location>
        <begin position="45"/>
        <end position="59"/>
    </location>
</feature>
<evidence type="ECO:0000313" key="3">
    <source>
        <dbReference type="Proteomes" id="UP001437256"/>
    </source>
</evidence>
<dbReference type="Proteomes" id="UP001437256">
    <property type="component" value="Unassembled WGS sequence"/>
</dbReference>
<protein>
    <submittedName>
        <fullName evidence="2">Uncharacterized protein</fullName>
    </submittedName>
</protein>
<feature type="compositionally biased region" description="Polar residues" evidence="1">
    <location>
        <begin position="81"/>
        <end position="95"/>
    </location>
</feature>
<evidence type="ECO:0000313" key="2">
    <source>
        <dbReference type="EMBL" id="KAL0061068.1"/>
    </source>
</evidence>
<accession>A0ABR2ZK08</accession>
<sequence length="195" mass="21104">MASWDLSDPNEAASKDDSTSTEDDFMDPITPLPPFSSEPDASKRTSTYHTPPSTPSTPSRYIRHAAQLKALGFFGDHTEYTPVSPNLSNNGNNPAPLSKGPGTISLQPIPPDRHSAQVDPSLQSRVSRHSRANPPPGGARPPGKLVTVFSEPQLVTENALSEITQDLQLHPATAVEPTKTGFWRGVWNRAKSYVL</sequence>
<feature type="region of interest" description="Disordered" evidence="1">
    <location>
        <begin position="1"/>
        <end position="64"/>
    </location>
</feature>
<dbReference type="EMBL" id="JBBXMP010000149">
    <property type="protein sequence ID" value="KAL0061068.1"/>
    <property type="molecule type" value="Genomic_DNA"/>
</dbReference>
<reference evidence="2 3" key="1">
    <citation type="submission" date="2024-05" db="EMBL/GenBank/DDBJ databases">
        <title>A draft genome resource for the thread blight pathogen Marasmius tenuissimus strain MS-2.</title>
        <authorList>
            <person name="Yulfo-Soto G.E."/>
            <person name="Baruah I.K."/>
            <person name="Amoako-Attah I."/>
            <person name="Bukari Y."/>
            <person name="Meinhardt L.W."/>
            <person name="Bailey B.A."/>
            <person name="Cohen S.P."/>
        </authorList>
    </citation>
    <scope>NUCLEOTIDE SEQUENCE [LARGE SCALE GENOMIC DNA]</scope>
    <source>
        <strain evidence="2 3">MS-2</strain>
    </source>
</reference>
<name>A0ABR2ZK08_9AGAR</name>
<organism evidence="2 3">
    <name type="scientific">Marasmius tenuissimus</name>
    <dbReference type="NCBI Taxonomy" id="585030"/>
    <lineage>
        <taxon>Eukaryota</taxon>
        <taxon>Fungi</taxon>
        <taxon>Dikarya</taxon>
        <taxon>Basidiomycota</taxon>
        <taxon>Agaricomycotina</taxon>
        <taxon>Agaricomycetes</taxon>
        <taxon>Agaricomycetidae</taxon>
        <taxon>Agaricales</taxon>
        <taxon>Marasmiineae</taxon>
        <taxon>Marasmiaceae</taxon>
        <taxon>Marasmius</taxon>
    </lineage>
</organism>
<evidence type="ECO:0000256" key="1">
    <source>
        <dbReference type="SAM" id="MobiDB-lite"/>
    </source>
</evidence>
<gene>
    <name evidence="2" type="ORF">AAF712_012131</name>
</gene>
<keyword evidence="3" id="KW-1185">Reference proteome</keyword>
<comment type="caution">
    <text evidence="2">The sequence shown here is derived from an EMBL/GenBank/DDBJ whole genome shotgun (WGS) entry which is preliminary data.</text>
</comment>
<proteinExistence type="predicted"/>
<feature type="region of interest" description="Disordered" evidence="1">
    <location>
        <begin position="76"/>
        <end position="144"/>
    </location>
</feature>